<dbReference type="Pfam" id="PF05258">
    <property type="entry name" value="DciA"/>
    <property type="match status" value="1"/>
</dbReference>
<feature type="region of interest" description="Disordered" evidence="1">
    <location>
        <begin position="20"/>
        <end position="48"/>
    </location>
</feature>
<dbReference type="AlphaFoldDB" id="V9Z8T5"/>
<protein>
    <submittedName>
        <fullName evidence="2">Putative Tra3-like protein</fullName>
    </submittedName>
</protein>
<dbReference type="InterPro" id="IPR007922">
    <property type="entry name" value="DciA-like"/>
</dbReference>
<evidence type="ECO:0000256" key="1">
    <source>
        <dbReference type="SAM" id="MobiDB-lite"/>
    </source>
</evidence>
<organism evidence="2">
    <name type="scientific">Streptomyces sp. F12</name>
    <dbReference type="NCBI Taxonomy" id="1436084"/>
    <lineage>
        <taxon>Bacteria</taxon>
        <taxon>Bacillati</taxon>
        <taxon>Actinomycetota</taxon>
        <taxon>Actinomycetes</taxon>
        <taxon>Kitasatosporales</taxon>
        <taxon>Streptomycetaceae</taxon>
        <taxon>Streptomyces</taxon>
    </lineage>
</organism>
<dbReference type="PANTHER" id="PTHR36456:SF1">
    <property type="entry name" value="UPF0232 PROTEIN SCO3875"/>
    <property type="match status" value="1"/>
</dbReference>
<dbReference type="PANTHER" id="PTHR36456">
    <property type="entry name" value="UPF0232 PROTEIN SCO3875"/>
    <property type="match status" value="1"/>
</dbReference>
<keyword evidence="2" id="KW-0614">Plasmid</keyword>
<reference evidence="2" key="1">
    <citation type="submission" date="2013-09" db="EMBL/GenBank/DDBJ databases">
        <title>Complete nucleotide sequence of Streptomyces linear plasmid pFRL6.</title>
        <authorList>
            <person name="Chen Z."/>
            <person name="Fang P."/>
            <person name="Qin Z."/>
        </authorList>
    </citation>
    <scope>NUCLEOTIDE SEQUENCE</scope>
    <source>
        <plasmid evidence="2">pFRL6</plasmid>
    </source>
</reference>
<geneLocation type="plasmid" evidence="2">
    <name>pFRL6</name>
</geneLocation>
<accession>V9Z8T5</accession>
<gene>
    <name evidence="2" type="ORF">pFRL6_327</name>
</gene>
<feature type="compositionally biased region" description="Basic and acidic residues" evidence="1">
    <location>
        <begin position="234"/>
        <end position="244"/>
    </location>
</feature>
<evidence type="ECO:0000313" key="2">
    <source>
        <dbReference type="EMBL" id="AHE40414.1"/>
    </source>
</evidence>
<dbReference type="RefSeq" id="WP_024127650.1">
    <property type="nucleotide sequence ID" value="NC_023286.1"/>
</dbReference>
<dbReference type="EMBL" id="KF602051">
    <property type="protein sequence ID" value="AHE40414.1"/>
    <property type="molecule type" value="Genomic_DNA"/>
</dbReference>
<sequence>MTDPEPTGIDLARVVLRAARQNARRSSPSAQKAPALRHGRRDRADGRDPVGLGAALARLIEDRAWDVPVQGGSVLEQWPSIAGDDLAAHVRAIHFDPDTRTLDLRPDSPAYRTQIRLLAPRLLDRIGDLLGTDAVRRIRDLPPGADAGQPRRTEPTTPAGARRAVIPPAVRDQQAQPPNTVDPAPAAAPGQPPSWLLPDAPEEMDPETAERRRKDRSHARALAYARRQRAKRKAAADKHKQHDR</sequence>
<feature type="region of interest" description="Disordered" evidence="1">
    <location>
        <begin position="140"/>
        <end position="244"/>
    </location>
</feature>
<name>V9Z8T5_9ACTN</name>
<proteinExistence type="predicted"/>